<proteinExistence type="predicted"/>
<name>A0ABD1H160_SALDI</name>
<sequence length="187" mass="21385">MWSDHEKELLVVALLKLVAQGLNSDNRFRAGSGVGFNNNGDHKIDFEDDQWDQIIDPDAKFMRNKSWPLWEHWQVIFGKDMAGGEGAEDMHDAAFVAKSQQVNNLQAPSMITIQCLRILSRKITHSQLGLLINLTKAQILALSKAERYELCDILGDKPQRLECFMGLQDEDKYDYLVRLINLNQRAI</sequence>
<accession>A0ABD1H160</accession>
<protein>
    <submittedName>
        <fullName evidence="1">Uncharacterized protein</fullName>
    </submittedName>
</protein>
<dbReference type="PANTHER" id="PTHR46250">
    <property type="entry name" value="MYB/SANT-LIKE DNA-BINDING DOMAIN PROTEIN-RELATED"/>
    <property type="match status" value="1"/>
</dbReference>
<evidence type="ECO:0000313" key="2">
    <source>
        <dbReference type="Proteomes" id="UP001567538"/>
    </source>
</evidence>
<organism evidence="1 2">
    <name type="scientific">Salvia divinorum</name>
    <name type="common">Maria pastora</name>
    <name type="synonym">Diviner's sage</name>
    <dbReference type="NCBI Taxonomy" id="28513"/>
    <lineage>
        <taxon>Eukaryota</taxon>
        <taxon>Viridiplantae</taxon>
        <taxon>Streptophyta</taxon>
        <taxon>Embryophyta</taxon>
        <taxon>Tracheophyta</taxon>
        <taxon>Spermatophyta</taxon>
        <taxon>Magnoliopsida</taxon>
        <taxon>eudicotyledons</taxon>
        <taxon>Gunneridae</taxon>
        <taxon>Pentapetalae</taxon>
        <taxon>asterids</taxon>
        <taxon>lamiids</taxon>
        <taxon>Lamiales</taxon>
        <taxon>Lamiaceae</taxon>
        <taxon>Nepetoideae</taxon>
        <taxon>Mentheae</taxon>
        <taxon>Salviinae</taxon>
        <taxon>Salvia</taxon>
        <taxon>Salvia subgen. Calosphace</taxon>
    </lineage>
</organism>
<dbReference type="EMBL" id="JBEAFC010000007">
    <property type="protein sequence ID" value="KAL1550152.1"/>
    <property type="molecule type" value="Genomic_DNA"/>
</dbReference>
<dbReference type="AlphaFoldDB" id="A0ABD1H160"/>
<dbReference type="PANTHER" id="PTHR46250:SF15">
    <property type="entry name" value="OS01G0523800 PROTEIN"/>
    <property type="match status" value="1"/>
</dbReference>
<evidence type="ECO:0000313" key="1">
    <source>
        <dbReference type="EMBL" id="KAL1550152.1"/>
    </source>
</evidence>
<keyword evidence="2" id="KW-1185">Reference proteome</keyword>
<reference evidence="1 2" key="1">
    <citation type="submission" date="2024-06" db="EMBL/GenBank/DDBJ databases">
        <title>A chromosome level genome sequence of Diviner's sage (Salvia divinorum).</title>
        <authorList>
            <person name="Ford S.A."/>
            <person name="Ro D.-K."/>
            <person name="Ness R.W."/>
            <person name="Phillips M.A."/>
        </authorList>
    </citation>
    <scope>NUCLEOTIDE SEQUENCE [LARGE SCALE GENOMIC DNA]</scope>
    <source>
        <strain evidence="1">SAF-2024a</strain>
        <tissue evidence="1">Leaf</tissue>
    </source>
</reference>
<gene>
    <name evidence="1" type="ORF">AAHA92_18152</name>
</gene>
<dbReference type="Proteomes" id="UP001567538">
    <property type="component" value="Unassembled WGS sequence"/>
</dbReference>
<comment type="caution">
    <text evidence="1">The sequence shown here is derived from an EMBL/GenBank/DDBJ whole genome shotgun (WGS) entry which is preliminary data.</text>
</comment>